<reference evidence="1 2" key="1">
    <citation type="submission" date="2023-05" db="EMBL/GenBank/DDBJ databases">
        <title>B98-5 Cell Line De Novo Hybrid Assembly: An Optical Mapping Approach.</title>
        <authorList>
            <person name="Kananen K."/>
            <person name="Auerbach J.A."/>
            <person name="Kautto E."/>
            <person name="Blachly J.S."/>
        </authorList>
    </citation>
    <scope>NUCLEOTIDE SEQUENCE [LARGE SCALE GENOMIC DNA]</scope>
    <source>
        <strain evidence="1">B95-8</strain>
        <tissue evidence="1">Cell line</tissue>
    </source>
</reference>
<protein>
    <submittedName>
        <fullName evidence="1">Uncharacterized protein</fullName>
    </submittedName>
</protein>
<dbReference type="EMBL" id="JASSZA010000395">
    <property type="protein sequence ID" value="KAK2081212.1"/>
    <property type="molecule type" value="Genomic_DNA"/>
</dbReference>
<sequence>EDSLGREWTHVAMKLASSCIRRSVASSGKSQEQGDSTLKKEGEVPLLCRCGLSNLAS</sequence>
<dbReference type="Proteomes" id="UP001266305">
    <property type="component" value="Unassembled WGS sequence"/>
</dbReference>
<organism evidence="1 2">
    <name type="scientific">Saguinus oedipus</name>
    <name type="common">Cotton-top tamarin</name>
    <name type="synonym">Oedipomidas oedipus</name>
    <dbReference type="NCBI Taxonomy" id="9490"/>
    <lineage>
        <taxon>Eukaryota</taxon>
        <taxon>Metazoa</taxon>
        <taxon>Chordata</taxon>
        <taxon>Craniata</taxon>
        <taxon>Vertebrata</taxon>
        <taxon>Euteleostomi</taxon>
        <taxon>Mammalia</taxon>
        <taxon>Eutheria</taxon>
        <taxon>Euarchontoglires</taxon>
        <taxon>Primates</taxon>
        <taxon>Haplorrhini</taxon>
        <taxon>Platyrrhini</taxon>
        <taxon>Cebidae</taxon>
        <taxon>Callitrichinae</taxon>
        <taxon>Saguinus</taxon>
    </lineage>
</organism>
<gene>
    <name evidence="1" type="ORF">P7K49_040857</name>
</gene>
<comment type="caution">
    <text evidence="1">The sequence shown here is derived from an EMBL/GenBank/DDBJ whole genome shotgun (WGS) entry which is preliminary data.</text>
</comment>
<evidence type="ECO:0000313" key="2">
    <source>
        <dbReference type="Proteomes" id="UP001266305"/>
    </source>
</evidence>
<evidence type="ECO:0000313" key="1">
    <source>
        <dbReference type="EMBL" id="KAK2081212.1"/>
    </source>
</evidence>
<keyword evidence="2" id="KW-1185">Reference proteome</keyword>
<feature type="non-terminal residue" evidence="1">
    <location>
        <position position="57"/>
    </location>
</feature>
<accession>A0ABQ9T8Y6</accession>
<feature type="non-terminal residue" evidence="1">
    <location>
        <position position="1"/>
    </location>
</feature>
<proteinExistence type="predicted"/>
<name>A0ABQ9T8Y6_SAGOE</name>